<evidence type="ECO:0000313" key="3">
    <source>
        <dbReference type="Proteomes" id="UP000235616"/>
    </source>
</evidence>
<accession>A0A2N7VVF3</accession>
<dbReference type="RefSeq" id="WP_102644866.1">
    <property type="nucleotide sequence ID" value="NZ_PNYA01000006.1"/>
</dbReference>
<protein>
    <recommendedName>
        <fullName evidence="4">DUF333 domain-containing protein</fullName>
    </recommendedName>
</protein>
<keyword evidence="3" id="KW-1185">Reference proteome</keyword>
<evidence type="ECO:0000256" key="1">
    <source>
        <dbReference type="SAM" id="SignalP"/>
    </source>
</evidence>
<gene>
    <name evidence="2" type="ORF">C0Z18_07985</name>
</gene>
<dbReference type="Proteomes" id="UP000235616">
    <property type="component" value="Unassembled WGS sequence"/>
</dbReference>
<dbReference type="PROSITE" id="PS51257">
    <property type="entry name" value="PROKAR_LIPOPROTEIN"/>
    <property type="match status" value="1"/>
</dbReference>
<keyword evidence="1" id="KW-0732">Signal</keyword>
<feature type="signal peptide" evidence="1">
    <location>
        <begin position="1"/>
        <end position="21"/>
    </location>
</feature>
<organism evidence="2 3">
    <name type="scientific">Trinickia dabaoshanensis</name>
    <dbReference type="NCBI Taxonomy" id="564714"/>
    <lineage>
        <taxon>Bacteria</taxon>
        <taxon>Pseudomonadati</taxon>
        <taxon>Pseudomonadota</taxon>
        <taxon>Betaproteobacteria</taxon>
        <taxon>Burkholderiales</taxon>
        <taxon>Burkholderiaceae</taxon>
        <taxon>Trinickia</taxon>
    </lineage>
</organism>
<feature type="chain" id="PRO_5014944779" description="DUF333 domain-containing protein" evidence="1">
    <location>
        <begin position="22"/>
        <end position="97"/>
    </location>
</feature>
<evidence type="ECO:0008006" key="4">
    <source>
        <dbReference type="Google" id="ProtNLM"/>
    </source>
</evidence>
<name>A0A2N7VVF3_9BURK</name>
<sequence length="97" mass="9931">MSSNRWFKPLWIAGLVSIACACTPMGAGAPSGNAANAANTGVSVGAGCRAPDGSMVADGTIVSKCTLPNQPISRCPSYTCQRCTSGQWGGEYSCRLQ</sequence>
<reference evidence="2 3" key="1">
    <citation type="submission" date="2018-01" db="EMBL/GenBank/DDBJ databases">
        <title>Whole genome analyses suggest that Burkholderia sensu lato contains two further novel genera in the rhizoxinica-symbiotica group Mycetohabitans gen. nov., and Trinickia gen. nov.: implications for the evolution of diazotrophy and nodulation in the Burkholderiaceae.</title>
        <authorList>
            <person name="Estrada-de los Santos P."/>
            <person name="Palmer M."/>
            <person name="Chavez-Ramirez B."/>
            <person name="Beukes C."/>
            <person name="Steenkamp E.T."/>
            <person name="Hirsch A.M."/>
            <person name="Manyaka P."/>
            <person name="Maluk M."/>
            <person name="Lafos M."/>
            <person name="Crook M."/>
            <person name="Gross E."/>
            <person name="Simon M.F."/>
            <person name="Bueno dos Reis Junior F."/>
            <person name="Poole P.S."/>
            <person name="Venter S.N."/>
            <person name="James E.K."/>
        </authorList>
    </citation>
    <scope>NUCLEOTIDE SEQUENCE [LARGE SCALE GENOMIC DNA]</scope>
    <source>
        <strain evidence="2 3">GIMN1.004</strain>
    </source>
</reference>
<comment type="caution">
    <text evidence="2">The sequence shown here is derived from an EMBL/GenBank/DDBJ whole genome shotgun (WGS) entry which is preliminary data.</text>
</comment>
<evidence type="ECO:0000313" key="2">
    <source>
        <dbReference type="EMBL" id="PMS21124.1"/>
    </source>
</evidence>
<proteinExistence type="predicted"/>
<dbReference type="OrthoDB" id="9134322at2"/>
<dbReference type="AlphaFoldDB" id="A0A2N7VVF3"/>
<dbReference type="EMBL" id="PNYA01000006">
    <property type="protein sequence ID" value="PMS21124.1"/>
    <property type="molecule type" value="Genomic_DNA"/>
</dbReference>